<proteinExistence type="inferred from homology"/>
<dbReference type="SMART" id="SM00225">
    <property type="entry name" value="BTB"/>
    <property type="match status" value="1"/>
</dbReference>
<keyword evidence="2" id="KW-0805">Transcription regulation</keyword>
<dbReference type="InterPro" id="IPR047167">
    <property type="entry name" value="NFE2-like"/>
</dbReference>
<comment type="similarity">
    <text evidence="1">Belongs to the bZIP family. CNC subfamily.</text>
</comment>
<dbReference type="SMART" id="SM00338">
    <property type="entry name" value="BRLZ"/>
    <property type="match status" value="1"/>
</dbReference>
<dbReference type="PANTHER" id="PTHR24411">
    <property type="entry name" value="NUCLEAR FACTOR ERYTHROID 2-RELATED FACTOR"/>
    <property type="match status" value="1"/>
</dbReference>
<feature type="compositionally biased region" description="Polar residues" evidence="7">
    <location>
        <begin position="497"/>
        <end position="512"/>
    </location>
</feature>
<evidence type="ECO:0000256" key="7">
    <source>
        <dbReference type="SAM" id="MobiDB-lite"/>
    </source>
</evidence>
<sequence length="677" mass="75146">MRMSSCKSSSQVVVTVAEPIASSDNCEVKPQYVYESHIHPHNVLATLNEQRKKGLLCDMTVIVEGVELPVHKCVLAACSSYFKGIITDPANVSHNIVLELSSISRVGMEHLLEFAYTSKLTLSKDNIDFVLTAARELDIQNLEYSCLNILKQKLLQESCGLNNPTTCVDSKKACKNSTISRKILTSEKSEQIARKKSESSCSMLTKKPTKIAETPVTDCAVSFQNTGDCPLMAQLSLNPKPTALTHPLDVKMCQVTQALGAKAMSQCYVADAKAFSNVDQQQQKLVGYLLPQRDHCTIDTYGCRKIQPSCALSSSSSKVHYDLKRETLCPDFKPVHTLPYSPSLTMSACNSDTDEALSADDDIDRNYKCSSANDAAMCSKLRKHPDVVLPFSIEEITQLPRGELQELLNKHPNLSNQQISAMHEIRRRGKNRIAAQRCRKRKMDCIRALQCELEHLHKEHSQLMTERRYVKQNACKLAEVFRKRYRQVFSGICKPTEPSSSKNCSGSKTLPETSKESDGSNEHIMASMAEYFENEATQAGELADRLGKLSSENLPPFSLSCPMLSSSEIVVVCEDDDNDSGSTLKPYSPGVCSSTSYNSEVAESHNENWDKCSLQEMSCEDYGYPRQVKCISGEGAERNFVTCQKAAEICSNNNVMDVDAYKGDCAEICLVTRHEKS</sequence>
<feature type="domain" description="BZIP" evidence="9">
    <location>
        <begin position="426"/>
        <end position="484"/>
    </location>
</feature>
<dbReference type="SUPFAM" id="SSF57959">
    <property type="entry name" value="Leucine zipper domain"/>
    <property type="match status" value="1"/>
</dbReference>
<evidence type="ECO:0000256" key="3">
    <source>
        <dbReference type="ARBA" id="ARBA00023125"/>
    </source>
</evidence>
<keyword evidence="5" id="KW-0804">Transcription</keyword>
<name>A0ABP0EZF8_CLALP</name>
<dbReference type="Proteomes" id="UP001642483">
    <property type="component" value="Unassembled WGS sequence"/>
</dbReference>
<keyword evidence="4" id="KW-0010">Activator</keyword>
<evidence type="ECO:0000256" key="2">
    <source>
        <dbReference type="ARBA" id="ARBA00023015"/>
    </source>
</evidence>
<dbReference type="EMBL" id="CAWYQH010000001">
    <property type="protein sequence ID" value="CAK8672879.1"/>
    <property type="molecule type" value="Genomic_DNA"/>
</dbReference>
<comment type="caution">
    <text evidence="10">The sequence shown here is derived from an EMBL/GenBank/DDBJ whole genome shotgun (WGS) entry which is preliminary data.</text>
</comment>
<dbReference type="InterPro" id="IPR008917">
    <property type="entry name" value="TF_DNA-bd_sf"/>
</dbReference>
<dbReference type="SUPFAM" id="SSF54695">
    <property type="entry name" value="POZ domain"/>
    <property type="match status" value="1"/>
</dbReference>
<evidence type="ECO:0000259" key="9">
    <source>
        <dbReference type="PROSITE" id="PS50217"/>
    </source>
</evidence>
<dbReference type="SUPFAM" id="SSF47454">
    <property type="entry name" value="A DNA-binding domain in eukaryotic transcription factors"/>
    <property type="match status" value="1"/>
</dbReference>
<dbReference type="InterPro" id="IPR004826">
    <property type="entry name" value="bZIP_Maf"/>
</dbReference>
<dbReference type="Gene3D" id="3.30.710.10">
    <property type="entry name" value="Potassium Channel Kv1.1, Chain A"/>
    <property type="match status" value="1"/>
</dbReference>
<dbReference type="PROSITE" id="PS50217">
    <property type="entry name" value="BZIP"/>
    <property type="match status" value="1"/>
</dbReference>
<dbReference type="InterPro" id="IPR004827">
    <property type="entry name" value="bZIP"/>
</dbReference>
<dbReference type="Pfam" id="PF00651">
    <property type="entry name" value="BTB"/>
    <property type="match status" value="1"/>
</dbReference>
<dbReference type="PROSITE" id="PS00036">
    <property type="entry name" value="BZIP_BASIC"/>
    <property type="match status" value="1"/>
</dbReference>
<dbReference type="PANTHER" id="PTHR24411:SF55">
    <property type="entry name" value="SEGMENTATION PROTEIN CAP'N'COLLAR"/>
    <property type="match status" value="1"/>
</dbReference>
<dbReference type="PROSITE" id="PS50097">
    <property type="entry name" value="BTB"/>
    <property type="match status" value="1"/>
</dbReference>
<dbReference type="Pfam" id="PF03131">
    <property type="entry name" value="bZIP_Maf"/>
    <property type="match status" value="1"/>
</dbReference>
<keyword evidence="3" id="KW-0238">DNA-binding</keyword>
<evidence type="ECO:0000256" key="4">
    <source>
        <dbReference type="ARBA" id="ARBA00023159"/>
    </source>
</evidence>
<evidence type="ECO:0000256" key="6">
    <source>
        <dbReference type="ARBA" id="ARBA00023242"/>
    </source>
</evidence>
<dbReference type="InterPro" id="IPR000210">
    <property type="entry name" value="BTB/POZ_dom"/>
</dbReference>
<evidence type="ECO:0000256" key="5">
    <source>
        <dbReference type="ARBA" id="ARBA00023163"/>
    </source>
</evidence>
<keyword evidence="6" id="KW-0539">Nucleus</keyword>
<feature type="domain" description="BTB" evidence="8">
    <location>
        <begin position="57"/>
        <end position="124"/>
    </location>
</feature>
<reference evidence="10 11" key="1">
    <citation type="submission" date="2024-02" db="EMBL/GenBank/DDBJ databases">
        <authorList>
            <person name="Daric V."/>
            <person name="Darras S."/>
        </authorList>
    </citation>
    <scope>NUCLEOTIDE SEQUENCE [LARGE SCALE GENOMIC DNA]</scope>
</reference>
<dbReference type="InterPro" id="IPR011333">
    <property type="entry name" value="SKP1/BTB/POZ_sf"/>
</dbReference>
<organism evidence="10 11">
    <name type="scientific">Clavelina lepadiformis</name>
    <name type="common">Light-bulb sea squirt</name>
    <name type="synonym">Ascidia lepadiformis</name>
    <dbReference type="NCBI Taxonomy" id="159417"/>
    <lineage>
        <taxon>Eukaryota</taxon>
        <taxon>Metazoa</taxon>
        <taxon>Chordata</taxon>
        <taxon>Tunicata</taxon>
        <taxon>Ascidiacea</taxon>
        <taxon>Aplousobranchia</taxon>
        <taxon>Clavelinidae</taxon>
        <taxon>Clavelina</taxon>
    </lineage>
</organism>
<evidence type="ECO:0000313" key="10">
    <source>
        <dbReference type="EMBL" id="CAK8672879.1"/>
    </source>
</evidence>
<dbReference type="InterPro" id="IPR046347">
    <property type="entry name" value="bZIP_sf"/>
</dbReference>
<evidence type="ECO:0000256" key="1">
    <source>
        <dbReference type="ARBA" id="ARBA00008157"/>
    </source>
</evidence>
<gene>
    <name evidence="10" type="ORF">CVLEPA_LOCUS2554</name>
</gene>
<accession>A0ABP0EZF8</accession>
<evidence type="ECO:0000259" key="8">
    <source>
        <dbReference type="PROSITE" id="PS50097"/>
    </source>
</evidence>
<feature type="region of interest" description="Disordered" evidence="7">
    <location>
        <begin position="495"/>
        <end position="520"/>
    </location>
</feature>
<keyword evidence="11" id="KW-1185">Reference proteome</keyword>
<evidence type="ECO:0000313" key="11">
    <source>
        <dbReference type="Proteomes" id="UP001642483"/>
    </source>
</evidence>
<protein>
    <submittedName>
        <fullName evidence="10">Uncharacterized protein</fullName>
    </submittedName>
</protein>
<dbReference type="Gene3D" id="1.10.880.10">
    <property type="entry name" value="Transcription factor, Skn-1-like, DNA-binding domain"/>
    <property type="match status" value="1"/>
</dbReference>